<feature type="transmembrane region" description="Helical" evidence="1">
    <location>
        <begin position="54"/>
        <end position="74"/>
    </location>
</feature>
<reference evidence="2" key="1">
    <citation type="submission" date="2022-11" db="EMBL/GenBank/DDBJ databases">
        <authorList>
            <person name="Coimbra C."/>
        </authorList>
    </citation>
    <scope>NUCLEOTIDE SEQUENCE</scope>
    <source>
        <strain evidence="2">Jales19</strain>
    </source>
</reference>
<proteinExistence type="predicted"/>
<evidence type="ECO:0000313" key="2">
    <source>
        <dbReference type="EMBL" id="MCZ8548167.1"/>
    </source>
</evidence>
<accession>A0ABT4R2W0</accession>
<feature type="transmembrane region" description="Helical" evidence="1">
    <location>
        <begin position="143"/>
        <end position="162"/>
    </location>
</feature>
<keyword evidence="1" id="KW-0472">Membrane</keyword>
<name>A0ABT4R2W0_9HYPH</name>
<gene>
    <name evidence="2" type="ORF">OOJ09_28665</name>
</gene>
<feature type="transmembrane region" description="Helical" evidence="1">
    <location>
        <begin position="80"/>
        <end position="98"/>
    </location>
</feature>
<evidence type="ECO:0008006" key="4">
    <source>
        <dbReference type="Google" id="ProtNLM"/>
    </source>
</evidence>
<feature type="transmembrane region" description="Helical" evidence="1">
    <location>
        <begin position="18"/>
        <end position="42"/>
    </location>
</feature>
<keyword evidence="1" id="KW-0812">Transmembrane</keyword>
<comment type="caution">
    <text evidence="2">The sequence shown here is derived from an EMBL/GenBank/DDBJ whole genome shotgun (WGS) entry which is preliminary data.</text>
</comment>
<keyword evidence="1" id="KW-1133">Transmembrane helix</keyword>
<sequence length="184" mass="20396">MESTTIILGIPIPSNSPIFLAVVGAHVLFGLAAVITGAVAMLSQKGRGRHSNFGIFYFWCLFGVFVTMSALSLVRWAENYNLFALGTVSFASACLGRTAARRRWRQWPRLHLTGMGASYIVMLTAFYVDNGKNLPLWKELPDIAFWILPGAIGMPIILYALFRHKLVLDFDRSRAAIVRSANSD</sequence>
<dbReference type="Proteomes" id="UP001152178">
    <property type="component" value="Unassembled WGS sequence"/>
</dbReference>
<keyword evidence="3" id="KW-1185">Reference proteome</keyword>
<organism evidence="2 3">
    <name type="scientific">Mesorhizobium qingshengii</name>
    <dbReference type="NCBI Taxonomy" id="1165689"/>
    <lineage>
        <taxon>Bacteria</taxon>
        <taxon>Pseudomonadati</taxon>
        <taxon>Pseudomonadota</taxon>
        <taxon>Alphaproteobacteria</taxon>
        <taxon>Hyphomicrobiales</taxon>
        <taxon>Phyllobacteriaceae</taxon>
        <taxon>Mesorhizobium</taxon>
    </lineage>
</organism>
<protein>
    <recommendedName>
        <fullName evidence="4">DUF2306 domain-containing protein</fullName>
    </recommendedName>
</protein>
<evidence type="ECO:0000256" key="1">
    <source>
        <dbReference type="SAM" id="Phobius"/>
    </source>
</evidence>
<feature type="transmembrane region" description="Helical" evidence="1">
    <location>
        <begin position="110"/>
        <end position="128"/>
    </location>
</feature>
<dbReference type="RefSeq" id="WP_269908423.1">
    <property type="nucleotide sequence ID" value="NZ_JAPFQA010000022.1"/>
</dbReference>
<dbReference type="EMBL" id="JAPFQA010000022">
    <property type="protein sequence ID" value="MCZ8548167.1"/>
    <property type="molecule type" value="Genomic_DNA"/>
</dbReference>
<evidence type="ECO:0000313" key="3">
    <source>
        <dbReference type="Proteomes" id="UP001152178"/>
    </source>
</evidence>